<evidence type="ECO:0000256" key="1">
    <source>
        <dbReference type="SAM" id="MobiDB-lite"/>
    </source>
</evidence>
<dbReference type="Proteomes" id="UP001324427">
    <property type="component" value="Unassembled WGS sequence"/>
</dbReference>
<reference evidence="2 3" key="1">
    <citation type="submission" date="2021-11" db="EMBL/GenBank/DDBJ databases">
        <title>Black yeast isolated from Biological Soil Crust.</title>
        <authorList>
            <person name="Kurbessoian T."/>
        </authorList>
    </citation>
    <scope>NUCLEOTIDE SEQUENCE [LARGE SCALE GENOMIC DNA]</scope>
    <source>
        <strain evidence="2 3">CCFEE 5522</strain>
    </source>
</reference>
<feature type="region of interest" description="Disordered" evidence="1">
    <location>
        <begin position="1"/>
        <end position="25"/>
    </location>
</feature>
<gene>
    <name evidence="2" type="ORF">LTR36_009005</name>
</gene>
<proteinExistence type="predicted"/>
<organism evidence="2 3">
    <name type="scientific">Oleoguttula mirabilis</name>
    <dbReference type="NCBI Taxonomy" id="1507867"/>
    <lineage>
        <taxon>Eukaryota</taxon>
        <taxon>Fungi</taxon>
        <taxon>Dikarya</taxon>
        <taxon>Ascomycota</taxon>
        <taxon>Pezizomycotina</taxon>
        <taxon>Dothideomycetes</taxon>
        <taxon>Dothideomycetidae</taxon>
        <taxon>Mycosphaerellales</taxon>
        <taxon>Teratosphaeriaceae</taxon>
        <taxon>Oleoguttula</taxon>
    </lineage>
</organism>
<comment type="caution">
    <text evidence="2">The sequence shown here is derived from an EMBL/GenBank/DDBJ whole genome shotgun (WGS) entry which is preliminary data.</text>
</comment>
<evidence type="ECO:0000313" key="2">
    <source>
        <dbReference type="EMBL" id="KAK4540674.1"/>
    </source>
</evidence>
<name>A0AAV9J6N9_9PEZI</name>
<dbReference type="EMBL" id="JAVFHQ010000063">
    <property type="protein sequence ID" value="KAK4540674.1"/>
    <property type="molecule type" value="Genomic_DNA"/>
</dbReference>
<accession>A0AAV9J6N9</accession>
<feature type="region of interest" description="Disordered" evidence="1">
    <location>
        <begin position="492"/>
        <end position="515"/>
    </location>
</feature>
<sequence>MARTKQTARRSSEGTDPYHTQAFTDHAGRTATRVRNSLTSVPILHDFRAQPVFVFQIYTTIPLDMSERLPTTKFPVRGTERTVLTDLVNYVSSMVASDAQRPEPVWEIYAEQASFYDCVDHQRREIAHRKARRNDHSIPPIPKLERHFGLHGEMTGFLITIDSLDFKAGFWPDVDDPGPLWVHFERKFPSAISWEPRLRLDGDPEIMASGVFGPPETPKCYPRGLAGLYGPSYHPNDPRGPVQDEMDVAWDEDEGTPDSERTGYAEVAIAALESLAAGLSLNDCNIDMAVPTDIIISNCVGNSEPDLRYVIYVPFLHQPGMGDKLEQVAMAFTHQITSRLSGHKTISFEFCKPPYRDIASILAIHRDRFQAEGYIGALTTFPDKSDERSSAGCVRAHPIARTEGAEENDPAKADYEPYRTFAVVVESARFSHEPGCVLFLHADGGKFKPERDQDIPTSMRDEFQDYVEMQLWRCAGMDEVARRLQMVWGGVESDGDADEEKSVEGDAADTVEGKE</sequence>
<protein>
    <submittedName>
        <fullName evidence="2">Uncharacterized protein</fullName>
    </submittedName>
</protein>
<dbReference type="AlphaFoldDB" id="A0AAV9J6N9"/>
<evidence type="ECO:0000313" key="3">
    <source>
        <dbReference type="Proteomes" id="UP001324427"/>
    </source>
</evidence>
<keyword evidence="3" id="KW-1185">Reference proteome</keyword>
<feature type="compositionally biased region" description="Acidic residues" evidence="1">
    <location>
        <begin position="493"/>
        <end position="509"/>
    </location>
</feature>